<name>A0A1W1WYE5_9NEIS</name>
<feature type="DNA-binding region" description="H-T-H motif" evidence="6">
    <location>
        <begin position="600"/>
        <end position="619"/>
    </location>
</feature>
<keyword evidence="5 6" id="KW-0804">Transcription</keyword>
<dbReference type="InterPro" id="IPR007624">
    <property type="entry name" value="RNA_pol_sigma70_r3"/>
</dbReference>
<evidence type="ECO:0000256" key="5">
    <source>
        <dbReference type="ARBA" id="ARBA00023163"/>
    </source>
</evidence>
<evidence type="ECO:0000313" key="12">
    <source>
        <dbReference type="Proteomes" id="UP000192761"/>
    </source>
</evidence>
<accession>A0A1W1WYE5</accession>
<evidence type="ECO:0000313" key="11">
    <source>
        <dbReference type="EMBL" id="SMC16623.1"/>
    </source>
</evidence>
<feature type="compositionally biased region" description="Acidic residues" evidence="8">
    <location>
        <begin position="205"/>
        <end position="228"/>
    </location>
</feature>
<dbReference type="PANTHER" id="PTHR30603">
    <property type="entry name" value="RNA POLYMERASE SIGMA FACTOR RPO"/>
    <property type="match status" value="1"/>
</dbReference>
<feature type="domain" description="RNA polymerase sigma-70" evidence="9">
    <location>
        <begin position="430"/>
        <end position="443"/>
    </location>
</feature>
<dbReference type="PROSITE" id="PS00716">
    <property type="entry name" value="SIGMA70_2"/>
    <property type="match status" value="1"/>
</dbReference>
<keyword evidence="1 6" id="KW-0963">Cytoplasm</keyword>
<dbReference type="InterPro" id="IPR028630">
    <property type="entry name" value="Sigma70_RpoD"/>
</dbReference>
<reference evidence="11 12" key="1">
    <citation type="submission" date="2017-04" db="EMBL/GenBank/DDBJ databases">
        <authorList>
            <person name="Afonso C.L."/>
            <person name="Miller P.J."/>
            <person name="Scott M.A."/>
            <person name="Spackman E."/>
            <person name="Goraichik I."/>
            <person name="Dimitrov K.M."/>
            <person name="Suarez D.L."/>
            <person name="Swayne D.E."/>
        </authorList>
    </citation>
    <scope>NUCLEOTIDE SEQUENCE [LARGE SCALE GENOMIC DNA]</scope>
    <source>
        <strain evidence="11 12">DSM 23236</strain>
    </source>
</reference>
<keyword evidence="7" id="KW-0175">Coiled coil</keyword>
<dbReference type="FunFam" id="1.10.10.10:FF:000002">
    <property type="entry name" value="RNA polymerase sigma factor SigA"/>
    <property type="match status" value="1"/>
</dbReference>
<dbReference type="NCBIfam" id="TIGR02937">
    <property type="entry name" value="sigma70-ECF"/>
    <property type="match status" value="1"/>
</dbReference>
<dbReference type="Pfam" id="PF04546">
    <property type="entry name" value="Sigma70_ner"/>
    <property type="match status" value="1"/>
</dbReference>
<feature type="region of interest" description="Disordered" evidence="8">
    <location>
        <begin position="205"/>
        <end position="229"/>
    </location>
</feature>
<feature type="region of interest" description="Disordered" evidence="8">
    <location>
        <begin position="1"/>
        <end position="28"/>
    </location>
</feature>
<dbReference type="InterPro" id="IPR007630">
    <property type="entry name" value="RNA_pol_sigma70_r4"/>
</dbReference>
<dbReference type="SUPFAM" id="SSF88659">
    <property type="entry name" value="Sigma3 and sigma4 domains of RNA polymerase sigma factors"/>
    <property type="match status" value="2"/>
</dbReference>
<sequence length="645" mass="73683">MAAHEFDKEDQERVDFREGKHEGAEKLDPEVRKAKFKQLIVLGKERGYLTYAEINDHLPEDMLDAEQIEGVIGMISNMGIQVYDEAPDAEDLLMSDAPPAVADDDAAEEAEAALSSVDAEFGRTTDPVRMYMREMGTVELLTREGEIEIAKRIEDGLKHMITAISACPTTIQTILELVDKGLSDEIRIDDVIDGFIDPNAVEEEAAAPEALPEELTEEDAESEGDEDNSAAVASANLELLKEQAREHFDVIRTLFDKMLKALQKEGVHGKTYLSLQSQIAEEFQKIRFSARQVENLCDQLRSMVDEIRSHEREIMDLCLQKVRMPRDHFIKTFPGRETDTKWVTEEINGGHGYSEILGRYQHAIMEKQQKLSELQERAMVPIKELKEINRQMSTGEAKARRAKREMIEANLRLVISIAKKYTNRGLQFLDLIQEGNIGLMKAVDKFEYRRGYKFSTYATWWIRQAITRSIADQARTIRIPVHMIETINKMNRIQRQILQETGLEPTPEELAGKMEMPEDKIRKILKIAKEPISMETPIGDDDDSHLGDFIEDQNNMAPADAAVYAGLREATKEILDTLTPREAKVLRMRFGIDMNTDHTLEEVGKQFDVTRERIRQIEAKALRKLRHPTRSERLKSFLENLGNEQ</sequence>
<dbReference type="GO" id="GO:0005737">
    <property type="term" value="C:cytoplasm"/>
    <property type="evidence" value="ECO:0007669"/>
    <property type="project" value="UniProtKB-SubCell"/>
</dbReference>
<dbReference type="InterPro" id="IPR036388">
    <property type="entry name" value="WH-like_DNA-bd_sf"/>
</dbReference>
<dbReference type="STRING" id="1121001.SAMN02745857_00226"/>
<feature type="region of interest" description="Sigma-70 factor domain-3" evidence="6">
    <location>
        <begin position="485"/>
        <end position="561"/>
    </location>
</feature>
<dbReference type="InterPro" id="IPR000943">
    <property type="entry name" value="RNA_pol_sigma70"/>
</dbReference>
<comment type="subcellular location">
    <subcellularLocation>
        <location evidence="6">Cytoplasm</location>
    </subcellularLocation>
</comment>
<dbReference type="InterPro" id="IPR013325">
    <property type="entry name" value="RNA_pol_sigma_r2"/>
</dbReference>
<organism evidence="11 12">
    <name type="scientific">Andreprevotia lacus DSM 23236</name>
    <dbReference type="NCBI Taxonomy" id="1121001"/>
    <lineage>
        <taxon>Bacteria</taxon>
        <taxon>Pseudomonadati</taxon>
        <taxon>Pseudomonadota</taxon>
        <taxon>Betaproteobacteria</taxon>
        <taxon>Neisseriales</taxon>
        <taxon>Chitinibacteraceae</taxon>
        <taxon>Andreprevotia</taxon>
    </lineage>
</organism>
<dbReference type="Pfam" id="PF00140">
    <property type="entry name" value="Sigma70_r1_2"/>
    <property type="match status" value="1"/>
</dbReference>
<feature type="region of interest" description="Sigma-70 factor domain-4" evidence="6">
    <location>
        <begin position="574"/>
        <end position="627"/>
    </location>
</feature>
<evidence type="ECO:0000259" key="10">
    <source>
        <dbReference type="PROSITE" id="PS00716"/>
    </source>
</evidence>
<comment type="subunit">
    <text evidence="6">Interacts transiently with the RNA polymerase catalytic core.</text>
</comment>
<dbReference type="SUPFAM" id="SSF88946">
    <property type="entry name" value="Sigma2 domain of RNA polymerase sigma factors"/>
    <property type="match status" value="1"/>
</dbReference>
<comment type="similarity">
    <text evidence="6">Belongs to the sigma-70 factor family. RpoD/SigA subfamily.</text>
</comment>
<dbReference type="PRINTS" id="PR00046">
    <property type="entry name" value="SIGMA70FCT"/>
</dbReference>
<dbReference type="GO" id="GO:0016987">
    <property type="term" value="F:sigma factor activity"/>
    <property type="evidence" value="ECO:0007669"/>
    <property type="project" value="UniProtKB-UniRule"/>
</dbReference>
<evidence type="ECO:0000256" key="8">
    <source>
        <dbReference type="SAM" id="MobiDB-lite"/>
    </source>
</evidence>
<evidence type="ECO:0000256" key="1">
    <source>
        <dbReference type="ARBA" id="ARBA00022490"/>
    </source>
</evidence>
<keyword evidence="2 6" id="KW-0805">Transcription regulation</keyword>
<dbReference type="RefSeq" id="WP_084088690.1">
    <property type="nucleotide sequence ID" value="NZ_FWXD01000001.1"/>
</dbReference>
<evidence type="ECO:0000259" key="9">
    <source>
        <dbReference type="PROSITE" id="PS00715"/>
    </source>
</evidence>
<dbReference type="InterPro" id="IPR013324">
    <property type="entry name" value="RNA_pol_sigma_r3/r4-like"/>
</dbReference>
<dbReference type="Proteomes" id="UP000192761">
    <property type="component" value="Unassembled WGS sequence"/>
</dbReference>
<dbReference type="InterPro" id="IPR042189">
    <property type="entry name" value="RNA_pol_sigma_70_r1_1_sf"/>
</dbReference>
<comment type="function">
    <text evidence="6">Sigma factors are initiation factors that promote the attachment of RNA polymerase to specific initiation sites and are then released. This sigma factor is the primary sigma factor during exponential growth.</text>
</comment>
<dbReference type="Pfam" id="PF04539">
    <property type="entry name" value="Sigma70_r3"/>
    <property type="match status" value="1"/>
</dbReference>
<dbReference type="InterPro" id="IPR009042">
    <property type="entry name" value="RNA_pol_sigma70_r1_2"/>
</dbReference>
<dbReference type="InterPro" id="IPR007631">
    <property type="entry name" value="RNA_pol_sigma_70_non-ess"/>
</dbReference>
<dbReference type="Pfam" id="PF04542">
    <property type="entry name" value="Sigma70_r2"/>
    <property type="match status" value="1"/>
</dbReference>
<evidence type="ECO:0000256" key="2">
    <source>
        <dbReference type="ARBA" id="ARBA00023015"/>
    </source>
</evidence>
<dbReference type="NCBIfam" id="TIGR02393">
    <property type="entry name" value="RpoD_Cterm"/>
    <property type="match status" value="1"/>
</dbReference>
<dbReference type="Pfam" id="PF03979">
    <property type="entry name" value="Sigma70_r1_1"/>
    <property type="match status" value="1"/>
</dbReference>
<dbReference type="PROSITE" id="PS00715">
    <property type="entry name" value="SIGMA70_1"/>
    <property type="match status" value="1"/>
</dbReference>
<feature type="coiled-coil region" evidence="7">
    <location>
        <begin position="357"/>
        <end position="405"/>
    </location>
</feature>
<keyword evidence="3 6" id="KW-0731">Sigma factor</keyword>
<dbReference type="AlphaFoldDB" id="A0A1W1WYE5"/>
<dbReference type="Gene3D" id="1.10.601.10">
    <property type="entry name" value="RNA Polymerase Primary Sigma Factor"/>
    <property type="match status" value="1"/>
</dbReference>
<dbReference type="PANTHER" id="PTHR30603:SF60">
    <property type="entry name" value="RNA POLYMERASE SIGMA FACTOR RPOD"/>
    <property type="match status" value="1"/>
</dbReference>
<dbReference type="Gene3D" id="1.10.220.120">
    <property type="entry name" value="Sigma-70 factor, region 1.1"/>
    <property type="match status" value="1"/>
</dbReference>
<dbReference type="HAMAP" id="MF_00963">
    <property type="entry name" value="Sigma70_RpoD_SigA"/>
    <property type="match status" value="1"/>
</dbReference>
<dbReference type="Pfam" id="PF04545">
    <property type="entry name" value="Sigma70_r4"/>
    <property type="match status" value="1"/>
</dbReference>
<evidence type="ECO:0000256" key="7">
    <source>
        <dbReference type="SAM" id="Coils"/>
    </source>
</evidence>
<keyword evidence="4 6" id="KW-0238">DNA-binding</keyword>
<dbReference type="OrthoDB" id="9809557at2"/>
<dbReference type="Gene3D" id="1.10.10.10">
    <property type="entry name" value="Winged helix-like DNA-binding domain superfamily/Winged helix DNA-binding domain"/>
    <property type="match status" value="2"/>
</dbReference>
<dbReference type="EMBL" id="FWXD01000001">
    <property type="protein sequence ID" value="SMC16623.1"/>
    <property type="molecule type" value="Genomic_DNA"/>
</dbReference>
<feature type="region of interest" description="Sigma-70 factor domain-2" evidence="6">
    <location>
        <begin position="406"/>
        <end position="476"/>
    </location>
</feature>
<dbReference type="InterPro" id="IPR012760">
    <property type="entry name" value="RNA_pol_sigma_RpoD_C"/>
</dbReference>
<dbReference type="InterPro" id="IPR014284">
    <property type="entry name" value="RNA_pol_sigma-70_dom"/>
</dbReference>
<feature type="short sequence motif" description="Interaction with polymerase core subunit RpoC" evidence="6">
    <location>
        <begin position="430"/>
        <end position="433"/>
    </location>
</feature>
<gene>
    <name evidence="6" type="primary">rpoD</name>
    <name evidence="11" type="ORF">SAMN02745857_00226</name>
</gene>
<dbReference type="GO" id="GO:0003677">
    <property type="term" value="F:DNA binding"/>
    <property type="evidence" value="ECO:0007669"/>
    <property type="project" value="UniProtKB-UniRule"/>
</dbReference>
<dbReference type="InterPro" id="IPR007127">
    <property type="entry name" value="RNA_pol_sigma_70_r1_1"/>
</dbReference>
<keyword evidence="12" id="KW-1185">Reference proteome</keyword>
<proteinExistence type="inferred from homology"/>
<dbReference type="CDD" id="cd06171">
    <property type="entry name" value="Sigma70_r4"/>
    <property type="match status" value="1"/>
</dbReference>
<dbReference type="FunFam" id="1.10.601.10:FF:000002">
    <property type="entry name" value="RNA polymerase sigma factor RpoD"/>
    <property type="match status" value="1"/>
</dbReference>
<protein>
    <recommendedName>
        <fullName evidence="6">RNA polymerase sigma factor RpoD</fullName>
    </recommendedName>
    <alternativeName>
        <fullName evidence="6">Sigma-70</fullName>
    </alternativeName>
</protein>
<dbReference type="FunFam" id="1.10.10.10:FF:000004">
    <property type="entry name" value="RNA polymerase sigma factor SigA"/>
    <property type="match status" value="1"/>
</dbReference>
<dbReference type="InterPro" id="IPR050239">
    <property type="entry name" value="Sigma-70_RNA_pol_init_factors"/>
</dbReference>
<dbReference type="GO" id="GO:0006352">
    <property type="term" value="P:DNA-templated transcription initiation"/>
    <property type="evidence" value="ECO:0007669"/>
    <property type="project" value="UniProtKB-UniRule"/>
</dbReference>
<evidence type="ECO:0000256" key="3">
    <source>
        <dbReference type="ARBA" id="ARBA00023082"/>
    </source>
</evidence>
<feature type="domain" description="RNA polymerase sigma-70" evidence="10">
    <location>
        <begin position="599"/>
        <end position="625"/>
    </location>
</feature>
<evidence type="ECO:0000256" key="6">
    <source>
        <dbReference type="HAMAP-Rule" id="MF_00963"/>
    </source>
</evidence>
<evidence type="ECO:0000256" key="4">
    <source>
        <dbReference type="ARBA" id="ARBA00023125"/>
    </source>
</evidence>
<dbReference type="InterPro" id="IPR007627">
    <property type="entry name" value="RNA_pol_sigma70_r2"/>
</dbReference>
<dbReference type="NCBIfam" id="NF004208">
    <property type="entry name" value="PRK05658.1"/>
    <property type="match status" value="1"/>
</dbReference>